<accession>A0A9D9ILI4</accession>
<protein>
    <submittedName>
        <fullName evidence="7">TonB-dependent receptor family protein</fullName>
    </submittedName>
</protein>
<dbReference type="Gene3D" id="2.40.170.20">
    <property type="entry name" value="TonB-dependent receptor, beta-barrel domain"/>
    <property type="match status" value="1"/>
</dbReference>
<gene>
    <name evidence="7" type="ORF">IAB91_05735</name>
</gene>
<evidence type="ECO:0000256" key="4">
    <source>
        <dbReference type="SAM" id="MobiDB-lite"/>
    </source>
</evidence>
<proteinExistence type="predicted"/>
<organism evidence="7 8">
    <name type="scientific">Candidatus Cryptobacteroides faecigallinarum</name>
    <dbReference type="NCBI Taxonomy" id="2840763"/>
    <lineage>
        <taxon>Bacteria</taxon>
        <taxon>Pseudomonadati</taxon>
        <taxon>Bacteroidota</taxon>
        <taxon>Bacteroidia</taxon>
        <taxon>Bacteroidales</taxon>
        <taxon>Candidatus Cryptobacteroides</taxon>
    </lineage>
</organism>
<dbReference type="SUPFAM" id="SSF49464">
    <property type="entry name" value="Carboxypeptidase regulatory domain-like"/>
    <property type="match status" value="1"/>
</dbReference>
<evidence type="ECO:0000313" key="8">
    <source>
        <dbReference type="Proteomes" id="UP000823757"/>
    </source>
</evidence>
<dbReference type="Gene3D" id="2.60.40.1120">
    <property type="entry name" value="Carboxypeptidase-like, regulatory domain"/>
    <property type="match status" value="1"/>
</dbReference>
<feature type="signal peptide" evidence="5">
    <location>
        <begin position="1"/>
        <end position="19"/>
    </location>
</feature>
<dbReference type="Proteomes" id="UP000823757">
    <property type="component" value="Unassembled WGS sequence"/>
</dbReference>
<reference evidence="7" key="2">
    <citation type="journal article" date="2021" name="PeerJ">
        <title>Extensive microbial diversity within the chicken gut microbiome revealed by metagenomics and culture.</title>
        <authorList>
            <person name="Gilroy R."/>
            <person name="Ravi A."/>
            <person name="Getino M."/>
            <person name="Pursley I."/>
            <person name="Horton D.L."/>
            <person name="Alikhan N.F."/>
            <person name="Baker D."/>
            <person name="Gharbi K."/>
            <person name="Hall N."/>
            <person name="Watson M."/>
            <person name="Adriaenssens E.M."/>
            <person name="Foster-Nyarko E."/>
            <person name="Jarju S."/>
            <person name="Secka A."/>
            <person name="Antonio M."/>
            <person name="Oren A."/>
            <person name="Chaudhuri R.R."/>
            <person name="La Ragione R."/>
            <person name="Hildebrand F."/>
            <person name="Pallen M.J."/>
        </authorList>
    </citation>
    <scope>NUCLEOTIDE SEQUENCE</scope>
    <source>
        <strain evidence="7">B1-13419</strain>
    </source>
</reference>
<comment type="caution">
    <text evidence="7">The sequence shown here is derived from an EMBL/GenBank/DDBJ whole genome shotgun (WGS) entry which is preliminary data.</text>
</comment>
<feature type="compositionally biased region" description="Polar residues" evidence="4">
    <location>
        <begin position="331"/>
        <end position="360"/>
    </location>
</feature>
<evidence type="ECO:0000313" key="7">
    <source>
        <dbReference type="EMBL" id="MBO8474772.1"/>
    </source>
</evidence>
<dbReference type="InterPro" id="IPR036942">
    <property type="entry name" value="Beta-barrel_TonB_sf"/>
</dbReference>
<feature type="chain" id="PRO_5038429455" evidence="5">
    <location>
        <begin position="20"/>
        <end position="780"/>
    </location>
</feature>
<reference evidence="7" key="1">
    <citation type="submission" date="2020-10" db="EMBL/GenBank/DDBJ databases">
        <authorList>
            <person name="Gilroy R."/>
        </authorList>
    </citation>
    <scope>NUCLEOTIDE SEQUENCE</scope>
    <source>
        <strain evidence="7">B1-13419</strain>
    </source>
</reference>
<dbReference type="AlphaFoldDB" id="A0A9D9ILI4"/>
<name>A0A9D9ILI4_9BACT</name>
<evidence type="ECO:0000256" key="1">
    <source>
        <dbReference type="ARBA" id="ARBA00004442"/>
    </source>
</evidence>
<dbReference type="SUPFAM" id="SSF56935">
    <property type="entry name" value="Porins"/>
    <property type="match status" value="1"/>
</dbReference>
<dbReference type="InterPro" id="IPR008969">
    <property type="entry name" value="CarboxyPept-like_regulatory"/>
</dbReference>
<keyword evidence="2" id="KW-0472">Membrane</keyword>
<feature type="domain" description="Outer membrane protein beta-barrel" evidence="6">
    <location>
        <begin position="388"/>
        <end position="761"/>
    </location>
</feature>
<dbReference type="Pfam" id="PF13620">
    <property type="entry name" value="CarboxypepD_reg"/>
    <property type="match status" value="1"/>
</dbReference>
<keyword evidence="5" id="KW-0732">Signal</keyword>
<keyword evidence="3" id="KW-0998">Cell outer membrane</keyword>
<dbReference type="InterPro" id="IPR041700">
    <property type="entry name" value="OMP_b-brl_3"/>
</dbReference>
<dbReference type="Pfam" id="PF14905">
    <property type="entry name" value="OMP_b-brl_3"/>
    <property type="match status" value="1"/>
</dbReference>
<dbReference type="EMBL" id="JADIMD010000088">
    <property type="protein sequence ID" value="MBO8474772.1"/>
    <property type="molecule type" value="Genomic_DNA"/>
</dbReference>
<dbReference type="GO" id="GO:0009279">
    <property type="term" value="C:cell outer membrane"/>
    <property type="evidence" value="ECO:0007669"/>
    <property type="project" value="UniProtKB-SubCell"/>
</dbReference>
<feature type="region of interest" description="Disordered" evidence="4">
    <location>
        <begin position="331"/>
        <end position="362"/>
    </location>
</feature>
<keyword evidence="7" id="KW-0675">Receptor</keyword>
<evidence type="ECO:0000259" key="6">
    <source>
        <dbReference type="Pfam" id="PF14905"/>
    </source>
</evidence>
<sequence length="780" mass="87809">MQRLLILILCFVFSSEMYAAVTTVVGSVRERDGGRAVEFANVSAVDSTGRIAAICATDESGDFILHVRKEGRYRINVTFVGYATWEKEVVCAGEGIDLGRIRLKRSSEELAGAGITAKTLIRKEADRITYDVLEDPDAGRLNMAAFMSKIPGLEKAVKNGDLEYKGVSVTKILLNDKENPVINESRQYPMEFIRADYMSKIELILPDSPEYGNTEPMLVVTLSRPLPYGIAAQIKASASSRNEYSASADAVANTPIVGVGVAYGYRYAHNPADIYRTERNLDQTETATVNTVESYEESRTETQGHNLGLNLFRSVYKDKIDLAVSLNTSRSESWSNSFGSNVQSSGETRTESTNSTSGHSVSPFRLNGGFSANYSWGRSNNVDLKYTFKHNESSGSEVMNYSYMPGDRLNNSFSSSMEHNVAASLKMRIARKIAFRVEAGFMHRNYYDSSTYGDGTSGGMEYVQGVAYADAMVLGSFFDRKLGYSLVMNLENVNNKGVNKTSGRSLDYNEFNVVPRLNLSWRAWNTGSFGLSYSARSRRPRQEMLDPYRDETDPYNVRVGNPDLRGEVSHRVSLSMDQEIPVKWMDDIGLSVSYSVTPNAIEQVSYTDMNNVRTITYENMGKRDALGISFNTRFNITKKIYISLRANATRNSYRFRDGQENTYWSFMASENLNMDLKYCYISQALMLVPMMSAQTRNLWIEPMLELSVSRYWEKIRLGTSITCADLLYGRSYRKSVIAGDGFVNTTNTMRQGRYIYFSVYWRIGKFKNSPSVKHESYDMD</sequence>
<comment type="subcellular location">
    <subcellularLocation>
        <location evidence="1">Cell outer membrane</location>
    </subcellularLocation>
</comment>
<evidence type="ECO:0000256" key="2">
    <source>
        <dbReference type="ARBA" id="ARBA00023136"/>
    </source>
</evidence>
<evidence type="ECO:0000256" key="5">
    <source>
        <dbReference type="SAM" id="SignalP"/>
    </source>
</evidence>
<evidence type="ECO:0000256" key="3">
    <source>
        <dbReference type="ARBA" id="ARBA00023237"/>
    </source>
</evidence>